<reference evidence="3" key="1">
    <citation type="journal article" date="2014" name="Int. J. Syst. Evol. Microbiol.">
        <title>Complete genome sequence of Corynebacterium casei LMG S-19264T (=DSM 44701T), isolated from a smear-ripened cheese.</title>
        <authorList>
            <consortium name="US DOE Joint Genome Institute (JGI-PGF)"/>
            <person name="Walter F."/>
            <person name="Albersmeier A."/>
            <person name="Kalinowski J."/>
            <person name="Ruckert C."/>
        </authorList>
    </citation>
    <scope>NUCLEOTIDE SEQUENCE</scope>
    <source>
        <strain evidence="3">JCM 4790</strain>
    </source>
</reference>
<comment type="caution">
    <text evidence="3">The sequence shown here is derived from an EMBL/GenBank/DDBJ whole genome shotgun (WGS) entry which is preliminary data.</text>
</comment>
<evidence type="ECO:0008006" key="5">
    <source>
        <dbReference type="Google" id="ProtNLM"/>
    </source>
</evidence>
<reference evidence="3" key="2">
    <citation type="submission" date="2020-09" db="EMBL/GenBank/DDBJ databases">
        <authorList>
            <person name="Sun Q."/>
            <person name="Ohkuma M."/>
        </authorList>
    </citation>
    <scope>NUCLEOTIDE SEQUENCE</scope>
    <source>
        <strain evidence="3">JCM 4790</strain>
    </source>
</reference>
<keyword evidence="2" id="KW-0732">Signal</keyword>
<dbReference type="EMBL" id="BMVU01000052">
    <property type="protein sequence ID" value="GGY04041.1"/>
    <property type="molecule type" value="Genomic_DNA"/>
</dbReference>
<evidence type="ECO:0000313" key="4">
    <source>
        <dbReference type="Proteomes" id="UP000619244"/>
    </source>
</evidence>
<sequence length="181" mass="19042">MMSRIKWAAAATAVIALGATGCGTSGTETAPAAAPVSPRPQGTGPLTKEVVRTDLDASTADAGIPANRPEYARGYEDAPADSQRSCAVAFMGMHTETDPVDETHFKALIGELRERDWQQPRQQENSYANDGALASAQVVLKQRGWTVVARYQLASAGGGITLTALDEACMKKHDADADPLA</sequence>
<organism evidence="3 4">
    <name type="scientific">Streptomyces minutiscleroticus</name>
    <dbReference type="NCBI Taxonomy" id="68238"/>
    <lineage>
        <taxon>Bacteria</taxon>
        <taxon>Bacillati</taxon>
        <taxon>Actinomycetota</taxon>
        <taxon>Actinomycetes</taxon>
        <taxon>Kitasatosporales</taxon>
        <taxon>Streptomycetaceae</taxon>
        <taxon>Streptomyces</taxon>
    </lineage>
</organism>
<protein>
    <recommendedName>
        <fullName evidence="5">Lipoprotein</fullName>
    </recommendedName>
</protein>
<dbReference type="Proteomes" id="UP000619244">
    <property type="component" value="Unassembled WGS sequence"/>
</dbReference>
<accession>A0A918NXC1</accession>
<feature type="chain" id="PRO_5039460209" description="Lipoprotein" evidence="2">
    <location>
        <begin position="22"/>
        <end position="181"/>
    </location>
</feature>
<evidence type="ECO:0000313" key="3">
    <source>
        <dbReference type="EMBL" id="GGY04041.1"/>
    </source>
</evidence>
<evidence type="ECO:0000256" key="2">
    <source>
        <dbReference type="SAM" id="SignalP"/>
    </source>
</evidence>
<keyword evidence="4" id="KW-1185">Reference proteome</keyword>
<dbReference type="PROSITE" id="PS51257">
    <property type="entry name" value="PROKAR_LIPOPROTEIN"/>
    <property type="match status" value="1"/>
</dbReference>
<name>A0A918NXC1_9ACTN</name>
<evidence type="ECO:0000256" key="1">
    <source>
        <dbReference type="SAM" id="MobiDB-lite"/>
    </source>
</evidence>
<gene>
    <name evidence="3" type="ORF">GCM10010358_66980</name>
</gene>
<dbReference type="AlphaFoldDB" id="A0A918NXC1"/>
<proteinExistence type="predicted"/>
<feature type="region of interest" description="Disordered" evidence="1">
    <location>
        <begin position="25"/>
        <end position="46"/>
    </location>
</feature>
<feature type="signal peptide" evidence="2">
    <location>
        <begin position="1"/>
        <end position="21"/>
    </location>
</feature>